<name>A0ABV6HPA0_9SPHI</name>
<feature type="domain" description="GTPase-associated system helical" evidence="2">
    <location>
        <begin position="6"/>
        <end position="414"/>
    </location>
</feature>
<comment type="caution">
    <text evidence="3">The sequence shown here is derived from an EMBL/GenBank/DDBJ whole genome shotgun (WGS) entry which is preliminary data.</text>
</comment>
<evidence type="ECO:0000256" key="1">
    <source>
        <dbReference type="SAM" id="Coils"/>
    </source>
</evidence>
<organism evidence="3 4">
    <name type="scientific">Olivibacter oleidegradans</name>
    <dbReference type="NCBI Taxonomy" id="760123"/>
    <lineage>
        <taxon>Bacteria</taxon>
        <taxon>Pseudomonadati</taxon>
        <taxon>Bacteroidota</taxon>
        <taxon>Sphingobacteriia</taxon>
        <taxon>Sphingobacteriales</taxon>
        <taxon>Sphingobacteriaceae</taxon>
        <taxon>Olivibacter</taxon>
    </lineage>
</organism>
<evidence type="ECO:0000259" key="2">
    <source>
        <dbReference type="Pfam" id="PF19994"/>
    </source>
</evidence>
<protein>
    <submittedName>
        <fullName evidence="3">GTPase-associated system all-helical protein GASH</fullName>
    </submittedName>
</protein>
<proteinExistence type="predicted"/>
<dbReference type="RefSeq" id="WP_377477642.1">
    <property type="nucleotide sequence ID" value="NZ_JBHLWO010000002.1"/>
</dbReference>
<keyword evidence="1" id="KW-0175">Coiled coil</keyword>
<feature type="coiled-coil region" evidence="1">
    <location>
        <begin position="17"/>
        <end position="44"/>
    </location>
</feature>
<keyword evidence="4" id="KW-1185">Reference proteome</keyword>
<evidence type="ECO:0000313" key="4">
    <source>
        <dbReference type="Proteomes" id="UP001589774"/>
    </source>
</evidence>
<reference evidence="3 4" key="1">
    <citation type="submission" date="2024-09" db="EMBL/GenBank/DDBJ databases">
        <authorList>
            <person name="Sun Q."/>
            <person name="Mori K."/>
        </authorList>
    </citation>
    <scope>NUCLEOTIDE SEQUENCE [LARGE SCALE GENOMIC DNA]</scope>
    <source>
        <strain evidence="3 4">CCM 7765</strain>
    </source>
</reference>
<dbReference type="Pfam" id="PF19994">
    <property type="entry name" value="GASH"/>
    <property type="match status" value="1"/>
</dbReference>
<gene>
    <name evidence="3" type="ORF">ACFFI0_20545</name>
</gene>
<evidence type="ECO:0000313" key="3">
    <source>
        <dbReference type="EMBL" id="MFC0320727.1"/>
    </source>
</evidence>
<dbReference type="InterPro" id="IPR045523">
    <property type="entry name" value="GASH"/>
</dbReference>
<accession>A0ABV6HPA0</accession>
<sequence>MENKLLQPLLQAGLLDIGDSDERLANIEKSIADLEAKLKKEQSLLPAYTLVGLDPNINPDEPVLAEVEAIIATHWKALRAKFSETPVPIIRAVILHALYNVGTGDVKNARIIHLTATNFYPYAKLGREKEIVETIITDLGELAEENASEEWSLIEEEPKLKLGTLKLGDFKFDEIKFDGKVFSKKFDEAFTKAPSGHGPQHGMHESNYQTHFKAKTTEAISESFNSAFDNLNKSLNSLAIEEPINKFFAVFKKSLDENLKISFASIHAVERRSKLLWWKETLYSSSLKDSYRSINETVQPIIMAKDLYQQLPDIVPVSVDYLLRDTLLLLNGKANEKIQFSEVLEEISKDANKNILKEYFKDIDVVSKRISITDFIKLVTHGKVQASSLKQYTGIEDNEEVSLTDIAVMILHDLMAEYLIPKSK</sequence>
<dbReference type="Proteomes" id="UP001589774">
    <property type="component" value="Unassembled WGS sequence"/>
</dbReference>
<dbReference type="EMBL" id="JBHLWO010000002">
    <property type="protein sequence ID" value="MFC0320727.1"/>
    <property type="molecule type" value="Genomic_DNA"/>
</dbReference>